<dbReference type="EC" id="2.3.1.168" evidence="6"/>
<dbReference type="CDD" id="cd06849">
    <property type="entry name" value="lipoyl_domain"/>
    <property type="match status" value="1"/>
</dbReference>
<organism evidence="12">
    <name type="scientific">Volvox carteri f. nagariensis</name>
    <dbReference type="NCBI Taxonomy" id="3068"/>
    <lineage>
        <taxon>Eukaryota</taxon>
        <taxon>Viridiplantae</taxon>
        <taxon>Chlorophyta</taxon>
        <taxon>core chlorophytes</taxon>
        <taxon>Chlorophyceae</taxon>
        <taxon>CS clade</taxon>
        <taxon>Chlamydomonadales</taxon>
        <taxon>Volvocaceae</taxon>
        <taxon>Volvox</taxon>
    </lineage>
</organism>
<dbReference type="SUPFAM" id="SSF51230">
    <property type="entry name" value="Single hybrid motif"/>
    <property type="match status" value="1"/>
</dbReference>
<proteinExistence type="predicted"/>
<feature type="domain" description="Lipoyl-binding" evidence="10">
    <location>
        <begin position="126"/>
        <end position="173"/>
    </location>
</feature>
<dbReference type="InterPro" id="IPR003016">
    <property type="entry name" value="2-oxoA_DH_lipoyl-BS"/>
</dbReference>
<dbReference type="RefSeq" id="XP_002951985.1">
    <property type="nucleotide sequence ID" value="XM_002951939.1"/>
</dbReference>
<evidence type="ECO:0000256" key="2">
    <source>
        <dbReference type="ARBA" id="ARBA00022679"/>
    </source>
</evidence>
<dbReference type="STRING" id="3068.D8TZY7"/>
<dbReference type="GO" id="GO:0016407">
    <property type="term" value="F:acetyltransferase activity"/>
    <property type="evidence" value="ECO:0007669"/>
    <property type="project" value="TreeGrafter"/>
</dbReference>
<dbReference type="PANTHER" id="PTHR43178">
    <property type="entry name" value="DIHYDROLIPOAMIDE ACETYLTRANSFERASE COMPONENT OF PYRUVATE DEHYDROGENASE COMPLEX"/>
    <property type="match status" value="1"/>
</dbReference>
<sequence>MAQCPIRSTCPIVRIRPFRGEPEPNARDGSSGACSRPSLPLSCHLLFRPPFPAATHLPCPPRNPTPPKITLKTPQSSSTRIGLPLPYRPHRAAHPRLRLCSFQPRPASRLRNLTPPFPHVCYRHGQPGDVVSPFDKLCDVQSDKAAIEITSRYSGKVLALHHAVGAMVKVGAPEGGTCASVKRGERGENAGWDGGGLEKLGRRRGRVQPEEGCMML</sequence>
<dbReference type="AlphaFoldDB" id="D8TZY7"/>
<keyword evidence="3" id="KW-0450">Lipoyl</keyword>
<dbReference type="Gene3D" id="2.40.50.100">
    <property type="match status" value="1"/>
</dbReference>
<gene>
    <name evidence="11" type="ORF">VOLCADRAFT_61815</name>
</gene>
<dbReference type="InterPro" id="IPR011053">
    <property type="entry name" value="Single_hybrid_motif"/>
</dbReference>
<evidence type="ECO:0000313" key="12">
    <source>
        <dbReference type="Proteomes" id="UP000001058"/>
    </source>
</evidence>
<keyword evidence="5" id="KW-0012">Acyltransferase</keyword>
<evidence type="ECO:0000256" key="7">
    <source>
        <dbReference type="ARBA" id="ARBA00039275"/>
    </source>
</evidence>
<keyword evidence="4" id="KW-0809">Transit peptide</keyword>
<evidence type="ECO:0000256" key="5">
    <source>
        <dbReference type="ARBA" id="ARBA00023315"/>
    </source>
</evidence>
<dbReference type="Pfam" id="PF00364">
    <property type="entry name" value="Biotin_lipoyl"/>
    <property type="match status" value="1"/>
</dbReference>
<dbReference type="InParanoid" id="D8TZY7"/>
<feature type="region of interest" description="Disordered" evidence="9">
    <location>
        <begin position="66"/>
        <end position="87"/>
    </location>
</feature>
<dbReference type="PROSITE" id="PS00189">
    <property type="entry name" value="LIPOYL"/>
    <property type="match status" value="1"/>
</dbReference>
<dbReference type="KEGG" id="vcn:VOLCADRAFT_61815"/>
<evidence type="ECO:0000259" key="10">
    <source>
        <dbReference type="Pfam" id="PF00364"/>
    </source>
</evidence>
<keyword evidence="12" id="KW-1185">Reference proteome</keyword>
<name>D8TZY7_VOLCA</name>
<evidence type="ECO:0000313" key="11">
    <source>
        <dbReference type="EMBL" id="EFJ47090.1"/>
    </source>
</evidence>
<reference evidence="11 12" key="1">
    <citation type="journal article" date="2010" name="Science">
        <title>Genomic analysis of organismal complexity in the multicellular green alga Volvox carteri.</title>
        <authorList>
            <person name="Prochnik S.E."/>
            <person name="Umen J."/>
            <person name="Nedelcu A.M."/>
            <person name="Hallmann A."/>
            <person name="Miller S.M."/>
            <person name="Nishii I."/>
            <person name="Ferris P."/>
            <person name="Kuo A."/>
            <person name="Mitros T."/>
            <person name="Fritz-Laylin L.K."/>
            <person name="Hellsten U."/>
            <person name="Chapman J."/>
            <person name="Simakov O."/>
            <person name="Rensing S.A."/>
            <person name="Terry A."/>
            <person name="Pangilinan J."/>
            <person name="Kapitonov V."/>
            <person name="Jurka J."/>
            <person name="Salamov A."/>
            <person name="Shapiro H."/>
            <person name="Schmutz J."/>
            <person name="Grimwood J."/>
            <person name="Lindquist E."/>
            <person name="Lucas S."/>
            <person name="Grigoriev I.V."/>
            <person name="Schmitt R."/>
            <person name="Kirk D."/>
            <person name="Rokhsar D.S."/>
        </authorList>
    </citation>
    <scope>NUCLEOTIDE SEQUENCE [LARGE SCALE GENOMIC DNA]</scope>
    <source>
        <strain evidence="12">f. Nagariensis / Eve</strain>
    </source>
</reference>
<dbReference type="InterPro" id="IPR000089">
    <property type="entry name" value="Biotin_lipoyl"/>
</dbReference>
<dbReference type="OrthoDB" id="15567at2759"/>
<evidence type="ECO:0000256" key="3">
    <source>
        <dbReference type="ARBA" id="ARBA00022823"/>
    </source>
</evidence>
<dbReference type="Proteomes" id="UP000001058">
    <property type="component" value="Unassembled WGS sequence"/>
</dbReference>
<dbReference type="GO" id="GO:0005739">
    <property type="term" value="C:mitochondrion"/>
    <property type="evidence" value="ECO:0007669"/>
    <property type="project" value="TreeGrafter"/>
</dbReference>
<evidence type="ECO:0000256" key="4">
    <source>
        <dbReference type="ARBA" id="ARBA00022946"/>
    </source>
</evidence>
<evidence type="ECO:0000256" key="6">
    <source>
        <dbReference type="ARBA" id="ARBA00038880"/>
    </source>
</evidence>
<dbReference type="EMBL" id="GL378347">
    <property type="protein sequence ID" value="EFJ47090.1"/>
    <property type="molecule type" value="Genomic_DNA"/>
</dbReference>
<keyword evidence="2" id="KW-0808">Transferase</keyword>
<dbReference type="PANTHER" id="PTHR43178:SF14">
    <property type="entry name" value="LIPOAMIDE ACYLTRANSFERASE COMPONENT OF BRANCHED-CHAIN ALPHA-KETO ACID DEHYDROGENASE COMPLEX, MITOCHONDRIAL"/>
    <property type="match status" value="1"/>
</dbReference>
<evidence type="ECO:0000256" key="9">
    <source>
        <dbReference type="SAM" id="MobiDB-lite"/>
    </source>
</evidence>
<dbReference type="GO" id="GO:0043754">
    <property type="term" value="F:dihydrolipoamide branched chain acyltransferase activity"/>
    <property type="evidence" value="ECO:0007669"/>
    <property type="project" value="UniProtKB-EC"/>
</dbReference>
<dbReference type="GO" id="GO:0031405">
    <property type="term" value="F:lipoic acid binding"/>
    <property type="evidence" value="ECO:0007669"/>
    <property type="project" value="TreeGrafter"/>
</dbReference>
<protein>
    <recommendedName>
        <fullName evidence="7">Lipoamide acyltransferase component of branched-chain alpha-keto acid dehydrogenase complex, mitochondrial</fullName>
        <ecNumber evidence="6">2.3.1.168</ecNumber>
    </recommendedName>
    <alternativeName>
        <fullName evidence="8">Branched-chain alpha-keto acid dehydrogenase complex component E2</fullName>
    </alternativeName>
</protein>
<evidence type="ECO:0000256" key="1">
    <source>
        <dbReference type="ARBA" id="ARBA00001938"/>
    </source>
</evidence>
<dbReference type="eggNOG" id="KOG0558">
    <property type="taxonomic scope" value="Eukaryota"/>
</dbReference>
<dbReference type="GeneID" id="9617204"/>
<accession>D8TZY7</accession>
<evidence type="ECO:0000256" key="8">
    <source>
        <dbReference type="ARBA" id="ARBA00042008"/>
    </source>
</evidence>
<dbReference type="InterPro" id="IPR050743">
    <property type="entry name" value="2-oxoacid_DH_E2_comp"/>
</dbReference>
<comment type="cofactor">
    <cofactor evidence="1">
        <name>(R)-lipoate</name>
        <dbReference type="ChEBI" id="CHEBI:83088"/>
    </cofactor>
</comment>